<name>E1RE94_METP4</name>
<dbReference type="Pfam" id="PF00155">
    <property type="entry name" value="Aminotran_1_2"/>
    <property type="match status" value="1"/>
</dbReference>
<evidence type="ECO:0000259" key="3">
    <source>
        <dbReference type="Pfam" id="PF00155"/>
    </source>
</evidence>
<gene>
    <name evidence="4" type="ordered locus">Mpet_1297</name>
</gene>
<keyword evidence="4" id="KW-0032">Aminotransferase</keyword>
<dbReference type="GO" id="GO:0030170">
    <property type="term" value="F:pyridoxal phosphate binding"/>
    <property type="evidence" value="ECO:0007669"/>
    <property type="project" value="InterPro"/>
</dbReference>
<dbReference type="SUPFAM" id="SSF53383">
    <property type="entry name" value="PLP-dependent transferases"/>
    <property type="match status" value="1"/>
</dbReference>
<dbReference type="Gene3D" id="3.90.1150.10">
    <property type="entry name" value="Aspartate Aminotransferase, domain 1"/>
    <property type="match status" value="1"/>
</dbReference>
<dbReference type="PANTHER" id="PTHR42885:SF1">
    <property type="entry name" value="THREONINE-PHOSPHATE DECARBOXYLASE"/>
    <property type="match status" value="1"/>
</dbReference>
<comment type="cofactor">
    <cofactor evidence="1">
        <name>pyridoxal 5'-phosphate</name>
        <dbReference type="ChEBI" id="CHEBI:597326"/>
    </cofactor>
</comment>
<dbReference type="Gene3D" id="3.40.640.10">
    <property type="entry name" value="Type I PLP-dependent aspartate aminotransferase-like (Major domain)"/>
    <property type="match status" value="1"/>
</dbReference>
<dbReference type="RefSeq" id="WP_013329234.1">
    <property type="nucleotide sequence ID" value="NC_014507.1"/>
</dbReference>
<dbReference type="KEGG" id="mpi:Mpet_1297"/>
<sequence length="319" mass="35987">MQIKNKNPSKDLLDFSASLNPYPPEIDWDPSSVSIAEYPDDSYYELKESIARNFRCDPDEICVGNGSIEIIRAYFHTVLNPGEKVALNKHTFGEYQLSVTLAGGSCVDLNSPDYSARVICNPNNPTGSLIRKNEMLEIAGEEYEKGRLLFIDEAFMDLSDTDETLIGCRKPEAFISRSITKSFAVPGIRFGFGVGEPELIEKIEIVRTPWTVNSFAEAYCIEAMKHYGELEDSRVKIISEKKWLYDKFEDLGLEYLLSSTNYILLKCPVPASEFTASLLNHDIFVRDCTSFGLPDCVRIAVRKRDENQLLVEAIESCLL</sequence>
<reference evidence="4 5" key="1">
    <citation type="journal article" date="2010" name="Stand. Genomic Sci.">
        <title>Complete genome sequence of Methanoplanus petrolearius type strain (SEBR 4847).</title>
        <authorList>
            <person name="Brambilla E."/>
            <person name="Djao O.D."/>
            <person name="Daligault H."/>
            <person name="Lapidus A."/>
            <person name="Lucas S."/>
            <person name="Hammon N."/>
            <person name="Nolan M."/>
            <person name="Tice H."/>
            <person name="Cheng J.F."/>
            <person name="Han C."/>
            <person name="Tapia R."/>
            <person name="Goodwin L."/>
            <person name="Pitluck S."/>
            <person name="Liolios K."/>
            <person name="Ivanova N."/>
            <person name="Mavromatis K."/>
            <person name="Mikhailova N."/>
            <person name="Pati A."/>
            <person name="Chen A."/>
            <person name="Palaniappan K."/>
            <person name="Land M."/>
            <person name="Hauser L."/>
            <person name="Chang Y.J."/>
            <person name="Jeffries C.D."/>
            <person name="Rohde M."/>
            <person name="Spring S."/>
            <person name="Sikorski J."/>
            <person name="Goker M."/>
            <person name="Woyke T."/>
            <person name="Bristow J."/>
            <person name="Eisen J.A."/>
            <person name="Markowitz V."/>
            <person name="Hugenholtz P."/>
            <person name="Kyrpides N.C."/>
            <person name="Klenk H.P."/>
        </authorList>
    </citation>
    <scope>NUCLEOTIDE SEQUENCE [LARGE SCALE GENOMIC DNA]</scope>
    <source>
        <strain evidence="5">DSM 11571 / OCM 486 / SEBR 4847</strain>
    </source>
</reference>
<dbReference type="GeneID" id="9743763"/>
<evidence type="ECO:0000256" key="2">
    <source>
        <dbReference type="ARBA" id="ARBA00022898"/>
    </source>
</evidence>
<keyword evidence="5" id="KW-1185">Reference proteome</keyword>
<organism evidence="4 5">
    <name type="scientific">Methanolacinia petrolearia (strain DSM 11571 / OCM 486 / SEBR 4847)</name>
    <name type="common">Methanoplanus petrolearius</name>
    <dbReference type="NCBI Taxonomy" id="679926"/>
    <lineage>
        <taxon>Archaea</taxon>
        <taxon>Methanobacteriati</taxon>
        <taxon>Methanobacteriota</taxon>
        <taxon>Stenosarchaea group</taxon>
        <taxon>Methanomicrobia</taxon>
        <taxon>Methanomicrobiales</taxon>
        <taxon>Methanomicrobiaceae</taxon>
        <taxon>Methanolacinia</taxon>
    </lineage>
</organism>
<evidence type="ECO:0000313" key="4">
    <source>
        <dbReference type="EMBL" id="ADN36057.1"/>
    </source>
</evidence>
<dbReference type="CDD" id="cd00609">
    <property type="entry name" value="AAT_like"/>
    <property type="match status" value="1"/>
</dbReference>
<feature type="domain" description="Aminotransferase class I/classII large" evidence="3">
    <location>
        <begin position="34"/>
        <end position="314"/>
    </location>
</feature>
<dbReference type="InterPro" id="IPR015424">
    <property type="entry name" value="PyrdxlP-dep_Trfase"/>
</dbReference>
<dbReference type="Proteomes" id="UP000006565">
    <property type="component" value="Chromosome"/>
</dbReference>
<dbReference type="HOGENOM" id="CLU_017584_3_2_2"/>
<dbReference type="PANTHER" id="PTHR42885">
    <property type="entry name" value="HISTIDINOL-PHOSPHATE AMINOTRANSFERASE-RELATED"/>
    <property type="match status" value="1"/>
</dbReference>
<evidence type="ECO:0000256" key="1">
    <source>
        <dbReference type="ARBA" id="ARBA00001933"/>
    </source>
</evidence>
<proteinExistence type="predicted"/>
<dbReference type="InterPro" id="IPR015421">
    <property type="entry name" value="PyrdxlP-dep_Trfase_major"/>
</dbReference>
<dbReference type="AlphaFoldDB" id="E1RE94"/>
<dbReference type="OrthoDB" id="39225at2157"/>
<keyword evidence="2" id="KW-0663">Pyridoxal phosphate</keyword>
<dbReference type="InterPro" id="IPR004839">
    <property type="entry name" value="Aminotransferase_I/II_large"/>
</dbReference>
<dbReference type="GO" id="GO:0008483">
    <property type="term" value="F:transaminase activity"/>
    <property type="evidence" value="ECO:0007669"/>
    <property type="project" value="UniProtKB-KW"/>
</dbReference>
<keyword evidence="4" id="KW-0808">Transferase</keyword>
<dbReference type="InterPro" id="IPR015422">
    <property type="entry name" value="PyrdxlP-dep_Trfase_small"/>
</dbReference>
<protein>
    <submittedName>
        <fullName evidence="4">Aminotransferase class I and II</fullName>
    </submittedName>
</protein>
<accession>E1RE94</accession>
<dbReference type="STRING" id="679926.Mpet_1297"/>
<evidence type="ECO:0000313" key="5">
    <source>
        <dbReference type="Proteomes" id="UP000006565"/>
    </source>
</evidence>
<dbReference type="EMBL" id="CP002117">
    <property type="protein sequence ID" value="ADN36057.1"/>
    <property type="molecule type" value="Genomic_DNA"/>
</dbReference>
<dbReference type="eggNOG" id="arCOG04273">
    <property type="taxonomic scope" value="Archaea"/>
</dbReference>